<evidence type="ECO:0008006" key="3">
    <source>
        <dbReference type="Google" id="ProtNLM"/>
    </source>
</evidence>
<evidence type="ECO:0000313" key="1">
    <source>
        <dbReference type="EMBL" id="NKE07135.1"/>
    </source>
</evidence>
<sequence>MRPRILSFIAITIILLTACDPFSKDKMDFYSSAKSVDLSEENVKSISLSSNEKEIMNIFGSPIEVTEIENAKYLTYDGIEFGVIKQQVNRYYFNRKFQTAKKIKIGDAAENVQHSYGEDYYERFEQGARIIGYFDKEKNMNIEFICYENKVTGVILERVR</sequence>
<reference evidence="1 2" key="1">
    <citation type="submission" date="2020-03" db="EMBL/GenBank/DDBJ databases">
        <authorList>
            <person name="Sun Q."/>
        </authorList>
    </citation>
    <scope>NUCLEOTIDE SEQUENCE [LARGE SCALE GENOMIC DNA]</scope>
    <source>
        <strain evidence="1 2">KACC 21451</strain>
    </source>
</reference>
<dbReference type="Proteomes" id="UP000587942">
    <property type="component" value="Unassembled WGS sequence"/>
</dbReference>
<accession>A0A846TSE9</accession>
<proteinExistence type="predicted"/>
<dbReference type="PROSITE" id="PS51257">
    <property type="entry name" value="PROKAR_LIPOPROTEIN"/>
    <property type="match status" value="1"/>
</dbReference>
<evidence type="ECO:0000313" key="2">
    <source>
        <dbReference type="Proteomes" id="UP000587942"/>
    </source>
</evidence>
<gene>
    <name evidence="1" type="ORF">GWK17_16945</name>
</gene>
<comment type="caution">
    <text evidence="1">The sequence shown here is derived from an EMBL/GenBank/DDBJ whole genome shotgun (WGS) entry which is preliminary data.</text>
</comment>
<protein>
    <recommendedName>
        <fullName evidence="3">Lipoprotein</fullName>
    </recommendedName>
</protein>
<name>A0A846TSE9_9BACI</name>
<dbReference type="AlphaFoldDB" id="A0A846TSE9"/>
<dbReference type="RefSeq" id="WP_167833548.1">
    <property type="nucleotide sequence ID" value="NZ_JAAVUM010000013.1"/>
</dbReference>
<dbReference type="EMBL" id="JAAVUM010000013">
    <property type="protein sequence ID" value="NKE07135.1"/>
    <property type="molecule type" value="Genomic_DNA"/>
</dbReference>
<organism evidence="1 2">
    <name type="scientific">Mesobacillus selenatarsenatis</name>
    <dbReference type="NCBI Taxonomy" id="388741"/>
    <lineage>
        <taxon>Bacteria</taxon>
        <taxon>Bacillati</taxon>
        <taxon>Bacillota</taxon>
        <taxon>Bacilli</taxon>
        <taxon>Bacillales</taxon>
        <taxon>Bacillaceae</taxon>
        <taxon>Mesobacillus</taxon>
    </lineage>
</organism>